<dbReference type="RefSeq" id="WP_211550589.1">
    <property type="nucleotide sequence ID" value="NZ_JAGTUF010000018.1"/>
</dbReference>
<sequence>MTPWLRPAAAVALTVGLAACGSSAPLRYHALSQPGTATPSHGSAALLVEVLPIAVPERINREEVVLTAPGGHLDVRDGDRWAAPLADEIRQMVDDALWRRLRAADTYAAPVAASADGPPQYRLALRLERLEAIPGHQAVTEATWTLRRLPQGTPIICRATAVEGLPATTPEAAVAALSLSSARVGDSIATSLERLANGTTNPCGEG</sequence>
<protein>
    <submittedName>
        <fullName evidence="2">Membrane integrity-associated transporter subunit PqiC</fullName>
    </submittedName>
</protein>
<organism evidence="2 3">
    <name type="scientific">Magnetospirillum sulfuroxidans</name>
    <dbReference type="NCBI Taxonomy" id="611300"/>
    <lineage>
        <taxon>Bacteria</taxon>
        <taxon>Pseudomonadati</taxon>
        <taxon>Pseudomonadota</taxon>
        <taxon>Alphaproteobacteria</taxon>
        <taxon>Rhodospirillales</taxon>
        <taxon>Rhodospirillaceae</taxon>
        <taxon>Magnetospirillum</taxon>
    </lineage>
</organism>
<dbReference type="Pfam" id="PF03886">
    <property type="entry name" value="ABC_trans_aux"/>
    <property type="match status" value="1"/>
</dbReference>
<dbReference type="Gene3D" id="3.40.50.10610">
    <property type="entry name" value="ABC-type transport auxiliary lipoprotein component"/>
    <property type="match status" value="1"/>
</dbReference>
<keyword evidence="3" id="KW-1185">Reference proteome</keyword>
<reference evidence="2 3" key="1">
    <citation type="submission" date="2021-04" db="EMBL/GenBank/DDBJ databases">
        <title>Magnetospirillum sulfuroxidans sp. nov., a facultative chemolithoautotrophic sulfur-oxidizing alphaproteobacterium isolated from freshwater sediment and proposals for Paramagetospirillum gen. nov., and Magnetospirillaceae fam. nov.</title>
        <authorList>
            <person name="Koziaeva V."/>
            <person name="Geelhoed J.S."/>
            <person name="Sorokin D.Y."/>
            <person name="Grouzdev D.S."/>
        </authorList>
    </citation>
    <scope>NUCLEOTIDE SEQUENCE [LARGE SCALE GENOMIC DNA]</scope>
    <source>
        <strain evidence="2 3">J10</strain>
    </source>
</reference>
<dbReference type="PROSITE" id="PS51257">
    <property type="entry name" value="PROKAR_LIPOPROTEIN"/>
    <property type="match status" value="1"/>
</dbReference>
<dbReference type="Proteomes" id="UP000680714">
    <property type="component" value="Unassembled WGS sequence"/>
</dbReference>
<name>A0ABS5IFE2_9PROT</name>
<comment type="caution">
    <text evidence="2">The sequence shown here is derived from an EMBL/GenBank/DDBJ whole genome shotgun (WGS) entry which is preliminary data.</text>
</comment>
<dbReference type="EMBL" id="JAGTUF010000018">
    <property type="protein sequence ID" value="MBR9973138.1"/>
    <property type="molecule type" value="Genomic_DNA"/>
</dbReference>
<proteinExistence type="predicted"/>
<accession>A0ABS5IFE2</accession>
<dbReference type="SUPFAM" id="SSF159594">
    <property type="entry name" value="XCC0632-like"/>
    <property type="match status" value="1"/>
</dbReference>
<evidence type="ECO:0000313" key="3">
    <source>
        <dbReference type="Proteomes" id="UP000680714"/>
    </source>
</evidence>
<evidence type="ECO:0000259" key="1">
    <source>
        <dbReference type="Pfam" id="PF03886"/>
    </source>
</evidence>
<gene>
    <name evidence="2" type="ORF">KEC16_15550</name>
</gene>
<feature type="domain" description="ABC-type transport auxiliary lipoprotein component" evidence="1">
    <location>
        <begin position="31"/>
        <end position="189"/>
    </location>
</feature>
<evidence type="ECO:0000313" key="2">
    <source>
        <dbReference type="EMBL" id="MBR9973138.1"/>
    </source>
</evidence>
<dbReference type="InterPro" id="IPR005586">
    <property type="entry name" value="ABC_trans_aux"/>
</dbReference>